<evidence type="ECO:0000256" key="3">
    <source>
        <dbReference type="ARBA" id="ARBA00022692"/>
    </source>
</evidence>
<proteinExistence type="inferred from homology"/>
<keyword evidence="4 7" id="KW-1133">Transmembrane helix</keyword>
<feature type="transmembrane region" description="Helical" evidence="7">
    <location>
        <begin position="221"/>
        <end position="243"/>
    </location>
</feature>
<keyword evidence="5 7" id="KW-0472">Membrane</keyword>
<reference evidence="8 9" key="1">
    <citation type="submission" date="2024-11" db="EMBL/GenBank/DDBJ databases">
        <title>Chromosome-level genome assembly of Eucalyptus globulus Labill. provides insights into its genome evolution.</title>
        <authorList>
            <person name="Li X."/>
        </authorList>
    </citation>
    <scope>NUCLEOTIDE SEQUENCE [LARGE SCALE GENOMIC DNA]</scope>
    <source>
        <strain evidence="8">CL2024</strain>
        <tissue evidence="8">Fresh tender leaves</tissue>
    </source>
</reference>
<evidence type="ECO:0000256" key="6">
    <source>
        <dbReference type="SAM" id="MobiDB-lite"/>
    </source>
</evidence>
<evidence type="ECO:0000313" key="9">
    <source>
        <dbReference type="Proteomes" id="UP001634007"/>
    </source>
</evidence>
<feature type="region of interest" description="Disordered" evidence="6">
    <location>
        <begin position="18"/>
        <end position="38"/>
    </location>
</feature>
<accession>A0ABD3K2H8</accession>
<sequence>MAQLRKLVFPKLRSSSLTSSESQKERLHSMSSKSSSVNQEYTQALRTKSYEDMCTKVQSQIRRTSIRRTLSSPSPSTNAHYMVHLSESLLEPGQETLTKMIKALNFHRLLVGYFEASSEACDMCELLLRGIYQTRTNYQRIRRAIKLSRLVFEDPSHAEEQSRQICQELSSFASLTNPLSAVAQVQLPRMHDNHVALFRQLMSKCKQMRRRMKLARACKRVRGLGLIVSSGLISTTSLVLTSFRIGMCNRKVKSIRSSSCPEKSLSTEGVSAQLDVAAKGVFILINDMDTISRWVGRLHDEVEHGRSRAGMAVRNYMKKGEIVREVAKEFDVHNACFLGQLEELEEHIYLCLLTMNRSRRLVVEEILISQSMG</sequence>
<name>A0ABD3K2H8_EUCGL</name>
<dbReference type="GO" id="GO:0016020">
    <property type="term" value="C:membrane"/>
    <property type="evidence" value="ECO:0007669"/>
    <property type="project" value="UniProtKB-SubCell"/>
</dbReference>
<feature type="compositionally biased region" description="Polar residues" evidence="6">
    <location>
        <begin position="29"/>
        <end position="38"/>
    </location>
</feature>
<evidence type="ECO:0000256" key="1">
    <source>
        <dbReference type="ARBA" id="ARBA00004370"/>
    </source>
</evidence>
<comment type="similarity">
    <text evidence="2">Belongs to the UPF0496 family.</text>
</comment>
<dbReference type="InterPro" id="IPR007749">
    <property type="entry name" value="DUF677"/>
</dbReference>
<protein>
    <submittedName>
        <fullName evidence="8">Uncharacterized protein</fullName>
    </submittedName>
</protein>
<evidence type="ECO:0000256" key="7">
    <source>
        <dbReference type="SAM" id="Phobius"/>
    </source>
</evidence>
<dbReference type="Proteomes" id="UP001634007">
    <property type="component" value="Unassembled WGS sequence"/>
</dbReference>
<comment type="subcellular location">
    <subcellularLocation>
        <location evidence="1">Membrane</location>
    </subcellularLocation>
</comment>
<keyword evidence="9" id="KW-1185">Reference proteome</keyword>
<keyword evidence="3 7" id="KW-0812">Transmembrane</keyword>
<evidence type="ECO:0000256" key="4">
    <source>
        <dbReference type="ARBA" id="ARBA00022989"/>
    </source>
</evidence>
<dbReference type="PANTHER" id="PTHR31113">
    <property type="entry name" value="UPF0496 PROTEIN 3-RELATED"/>
    <property type="match status" value="1"/>
</dbReference>
<evidence type="ECO:0000256" key="2">
    <source>
        <dbReference type="ARBA" id="ARBA00009074"/>
    </source>
</evidence>
<evidence type="ECO:0000256" key="5">
    <source>
        <dbReference type="ARBA" id="ARBA00023136"/>
    </source>
</evidence>
<dbReference type="Pfam" id="PF05055">
    <property type="entry name" value="DUF677"/>
    <property type="match status" value="1"/>
</dbReference>
<organism evidence="8 9">
    <name type="scientific">Eucalyptus globulus</name>
    <name type="common">Tasmanian blue gum</name>
    <dbReference type="NCBI Taxonomy" id="34317"/>
    <lineage>
        <taxon>Eukaryota</taxon>
        <taxon>Viridiplantae</taxon>
        <taxon>Streptophyta</taxon>
        <taxon>Embryophyta</taxon>
        <taxon>Tracheophyta</taxon>
        <taxon>Spermatophyta</taxon>
        <taxon>Magnoliopsida</taxon>
        <taxon>eudicotyledons</taxon>
        <taxon>Gunneridae</taxon>
        <taxon>Pentapetalae</taxon>
        <taxon>rosids</taxon>
        <taxon>malvids</taxon>
        <taxon>Myrtales</taxon>
        <taxon>Myrtaceae</taxon>
        <taxon>Myrtoideae</taxon>
        <taxon>Eucalypteae</taxon>
        <taxon>Eucalyptus</taxon>
    </lineage>
</organism>
<evidence type="ECO:0000313" key="8">
    <source>
        <dbReference type="EMBL" id="KAL3734296.1"/>
    </source>
</evidence>
<comment type="caution">
    <text evidence="8">The sequence shown here is derived from an EMBL/GenBank/DDBJ whole genome shotgun (WGS) entry which is preliminary data.</text>
</comment>
<gene>
    <name evidence="8" type="ORF">ACJRO7_023617</name>
</gene>
<dbReference type="PANTHER" id="PTHR31113:SF20">
    <property type="entry name" value="UPF0496 PROTEIN 2-RELATED"/>
    <property type="match status" value="1"/>
</dbReference>
<dbReference type="AlphaFoldDB" id="A0ABD3K2H8"/>
<dbReference type="EMBL" id="JBJKBG010000006">
    <property type="protein sequence ID" value="KAL3734296.1"/>
    <property type="molecule type" value="Genomic_DNA"/>
</dbReference>